<name>A0ABS2H751_9BACL</name>
<evidence type="ECO:0000259" key="1">
    <source>
        <dbReference type="Pfam" id="PF04443"/>
    </source>
</evidence>
<dbReference type="Proteomes" id="UP001516620">
    <property type="component" value="Unassembled WGS sequence"/>
</dbReference>
<gene>
    <name evidence="2" type="ORF">IM700_016440</name>
</gene>
<dbReference type="InterPro" id="IPR007534">
    <property type="entry name" value="LuxE"/>
</dbReference>
<dbReference type="RefSeq" id="WP_193417969.1">
    <property type="nucleotide sequence ID" value="NZ_JADCNN020000016.1"/>
</dbReference>
<feature type="domain" description="Acyl-protein synthetase LuxE" evidence="1">
    <location>
        <begin position="20"/>
        <end position="346"/>
    </location>
</feature>
<reference evidence="2 3" key="1">
    <citation type="submission" date="2021-01" db="EMBL/GenBank/DDBJ databases">
        <title>Paenibacillus sp.nov. isolated from the rhizosphere soil of tomato plant.</title>
        <authorList>
            <person name="Thin K.K."/>
            <person name="Zhang X."/>
            <person name="He S."/>
        </authorList>
    </citation>
    <scope>NUCLEOTIDE SEQUENCE [LARGE SCALE GENOMIC DNA]</scope>
    <source>
        <strain evidence="2 3">DXFW5</strain>
    </source>
</reference>
<dbReference type="Pfam" id="PF04443">
    <property type="entry name" value="LuxE"/>
    <property type="match status" value="1"/>
</dbReference>
<comment type="caution">
    <text evidence="2">The sequence shown here is derived from an EMBL/GenBank/DDBJ whole genome shotgun (WGS) entry which is preliminary data.</text>
</comment>
<evidence type="ECO:0000313" key="3">
    <source>
        <dbReference type="Proteomes" id="UP001516620"/>
    </source>
</evidence>
<dbReference type="EMBL" id="JADCNN020000016">
    <property type="protein sequence ID" value="MBM6997250.1"/>
    <property type="molecule type" value="Genomic_DNA"/>
</dbReference>
<dbReference type="SUPFAM" id="SSF56801">
    <property type="entry name" value="Acetyl-CoA synthetase-like"/>
    <property type="match status" value="1"/>
</dbReference>
<protein>
    <submittedName>
        <fullName evidence="2">Acyl-protein synthetase</fullName>
    </submittedName>
</protein>
<dbReference type="InterPro" id="IPR042099">
    <property type="entry name" value="ANL_N_sf"/>
</dbReference>
<evidence type="ECO:0000313" key="2">
    <source>
        <dbReference type="EMBL" id="MBM6997250.1"/>
    </source>
</evidence>
<organism evidence="2 3">
    <name type="scientific">Paenibacillus rhizolycopersici</name>
    <dbReference type="NCBI Taxonomy" id="2780073"/>
    <lineage>
        <taxon>Bacteria</taxon>
        <taxon>Bacillati</taxon>
        <taxon>Bacillota</taxon>
        <taxon>Bacilli</taxon>
        <taxon>Bacillales</taxon>
        <taxon>Paenibacillaceae</taxon>
        <taxon>Paenibacillus</taxon>
    </lineage>
</organism>
<dbReference type="Gene3D" id="3.40.50.12780">
    <property type="entry name" value="N-terminal domain of ligase-like"/>
    <property type="match status" value="1"/>
</dbReference>
<accession>A0ABS2H751</accession>
<proteinExistence type="predicted"/>
<sequence>MDYPYNLHVQLKQQQLLQGLNELTLHHIDNNAAYRAMLEKSGSLQQSTRLQALPYLPVQLFKLMDLISVPQERIVKVLTSSGTTGQQVSKIYLDKETALQQSKALVEVMKPILGTQRIPMIILDTKSVLKDRRSFSARGAGILGFANFGRQHFYALNDDMSVDWEGLAQFISQHEGTQILLFGFTYMIWKHVYLEAKQKEISINFGDSLLIHGGGWKKLQDEAVDAATFKSELQRVLGIRQIHNYYGMVEQVGSIFVECKHGHLHTPNFADVIIRDPITFEVLPNGQQGLIQVLSLLPKSYPGHSLLTEDLGVIHGEDDCPCGWKGKYFSVEGRIPKAELRGCSDTYAFGQGGGKHE</sequence>
<keyword evidence="3" id="KW-1185">Reference proteome</keyword>